<dbReference type="PANTHER" id="PTHR30273">
    <property type="entry name" value="PERIPLASMIC SIGNAL SENSOR AND SIGMA FACTOR ACTIVATOR FECR-RELATED"/>
    <property type="match status" value="1"/>
</dbReference>
<dbReference type="InterPro" id="IPR006860">
    <property type="entry name" value="FecR"/>
</dbReference>
<proteinExistence type="predicted"/>
<feature type="domain" description="Protein FecR C-terminal" evidence="2">
    <location>
        <begin position="270"/>
        <end position="337"/>
    </location>
</feature>
<dbReference type="InterPro" id="IPR032508">
    <property type="entry name" value="FecR_C"/>
</dbReference>
<dbReference type="Gene3D" id="2.60.120.1440">
    <property type="match status" value="1"/>
</dbReference>
<reference evidence="3 4" key="1">
    <citation type="submission" date="2018-06" db="EMBL/GenBank/DDBJ databases">
        <title>Genomic Encyclopedia of Archaeal and Bacterial Type Strains, Phase II (KMG-II): from individual species to whole genera.</title>
        <authorList>
            <person name="Goeker M."/>
        </authorList>
    </citation>
    <scope>NUCLEOTIDE SEQUENCE [LARGE SCALE GENOMIC DNA]</scope>
    <source>
        <strain evidence="3 4">T4</strain>
    </source>
</reference>
<name>A0A326S275_9BACT</name>
<dbReference type="Gene3D" id="3.55.50.30">
    <property type="match status" value="1"/>
</dbReference>
<dbReference type="AlphaFoldDB" id="A0A326S275"/>
<evidence type="ECO:0000313" key="3">
    <source>
        <dbReference type="EMBL" id="PZV87158.1"/>
    </source>
</evidence>
<dbReference type="Pfam" id="PF16344">
    <property type="entry name" value="FecR_C"/>
    <property type="match status" value="1"/>
</dbReference>
<dbReference type="Pfam" id="PF04773">
    <property type="entry name" value="FecR"/>
    <property type="match status" value="1"/>
</dbReference>
<sequence>MDHKKRMDDFYSGKMSPQQAQEFLEWLESPEAEEFLSAEIIQLWSEKLKSQDYAWDNSPLWHKINAEKSGFSKPYVNKSQPPKENVSIWSWAKYAAALVLIGVSAYAYFSTQQRPTNNPVTEALSSSLWITKTNPSGQKTKILLSDGSTIFLNSASSVSYPEDFQTNRKVTLEGEAFFEVAKDPEHPFSVESKGITTTALGTSFNISTFNRQDKVAVTLITGKVKLQQLGSTQEIELNPGEESVLAVDEANPKKYAVNIRDRILWTEGVLRFQNNTFTDVIEILQRWYGVTVQVTGKPSKDLATGTFDNNESLRNVLHVLSESMNFTYQLNEKQVLIHFN</sequence>
<accession>A0A326S275</accession>
<dbReference type="InterPro" id="IPR012373">
    <property type="entry name" value="Ferrdict_sens_TM"/>
</dbReference>
<organism evidence="3 4">
    <name type="scientific">Algoriphagus aquaeductus</name>
    <dbReference type="NCBI Taxonomy" id="475299"/>
    <lineage>
        <taxon>Bacteria</taxon>
        <taxon>Pseudomonadati</taxon>
        <taxon>Bacteroidota</taxon>
        <taxon>Cytophagia</taxon>
        <taxon>Cytophagales</taxon>
        <taxon>Cyclobacteriaceae</taxon>
        <taxon>Algoriphagus</taxon>
    </lineage>
</organism>
<evidence type="ECO:0000259" key="1">
    <source>
        <dbReference type="Pfam" id="PF04773"/>
    </source>
</evidence>
<dbReference type="OrthoDB" id="1099916at2"/>
<dbReference type="Proteomes" id="UP000248917">
    <property type="component" value="Unassembled WGS sequence"/>
</dbReference>
<evidence type="ECO:0000259" key="2">
    <source>
        <dbReference type="Pfam" id="PF16344"/>
    </source>
</evidence>
<feature type="domain" description="FecR protein" evidence="1">
    <location>
        <begin position="136"/>
        <end position="225"/>
    </location>
</feature>
<dbReference type="GO" id="GO:0016989">
    <property type="term" value="F:sigma factor antagonist activity"/>
    <property type="evidence" value="ECO:0007669"/>
    <property type="project" value="TreeGrafter"/>
</dbReference>
<keyword evidence="4" id="KW-1185">Reference proteome</keyword>
<dbReference type="PIRSF" id="PIRSF018266">
    <property type="entry name" value="FecR"/>
    <property type="match status" value="1"/>
</dbReference>
<dbReference type="RefSeq" id="WP_111390851.1">
    <property type="nucleotide sequence ID" value="NZ_QKTX01000001.1"/>
</dbReference>
<comment type="caution">
    <text evidence="3">The sequence shown here is derived from an EMBL/GenBank/DDBJ whole genome shotgun (WGS) entry which is preliminary data.</text>
</comment>
<gene>
    <name evidence="3" type="ORF">CLV31_10130</name>
</gene>
<protein>
    <submittedName>
        <fullName evidence="3">FecR family protein</fullName>
    </submittedName>
</protein>
<dbReference type="PANTHER" id="PTHR30273:SF2">
    <property type="entry name" value="PROTEIN FECR"/>
    <property type="match status" value="1"/>
</dbReference>
<dbReference type="EMBL" id="QKTX01000001">
    <property type="protein sequence ID" value="PZV87158.1"/>
    <property type="molecule type" value="Genomic_DNA"/>
</dbReference>
<evidence type="ECO:0000313" key="4">
    <source>
        <dbReference type="Proteomes" id="UP000248917"/>
    </source>
</evidence>